<dbReference type="Gene3D" id="2.40.50.140">
    <property type="entry name" value="Nucleic acid-binding proteins"/>
    <property type="match status" value="1"/>
</dbReference>
<dbReference type="GO" id="GO:0009295">
    <property type="term" value="C:nucleoid"/>
    <property type="evidence" value="ECO:0007669"/>
    <property type="project" value="TreeGrafter"/>
</dbReference>
<accession>A0A1C6I072</accession>
<dbReference type="InterPro" id="IPR000424">
    <property type="entry name" value="Primosome_PriB/ssb"/>
</dbReference>
<dbReference type="GO" id="GO:0006281">
    <property type="term" value="P:DNA repair"/>
    <property type="evidence" value="ECO:0007669"/>
    <property type="project" value="UniProtKB-UniRule"/>
</dbReference>
<evidence type="ECO:0000313" key="4">
    <source>
        <dbReference type="EMBL" id="SCJ63201.1"/>
    </source>
</evidence>
<dbReference type="PROSITE" id="PS50935">
    <property type="entry name" value="SSB"/>
    <property type="match status" value="1"/>
</dbReference>
<keyword evidence="2" id="KW-0235">DNA replication</keyword>
<comment type="function">
    <text evidence="2">Plays an important role in DNA replication, recombination and repair. Binds to ssDNA and to an array of partner proteins to recruit them to their sites of action during DNA metabolism.</text>
</comment>
<dbReference type="NCBIfam" id="TIGR00621">
    <property type="entry name" value="ssb"/>
    <property type="match status" value="1"/>
</dbReference>
<dbReference type="GO" id="GO:0006310">
    <property type="term" value="P:DNA recombination"/>
    <property type="evidence" value="ECO:0007669"/>
    <property type="project" value="UniProtKB-UniRule"/>
</dbReference>
<dbReference type="EMBL" id="FMHG01000001">
    <property type="protein sequence ID" value="SCJ63201.1"/>
    <property type="molecule type" value="Genomic_DNA"/>
</dbReference>
<reference evidence="4" key="1">
    <citation type="submission" date="2015-09" db="EMBL/GenBank/DDBJ databases">
        <authorList>
            <consortium name="Pathogen Informatics"/>
        </authorList>
    </citation>
    <scope>NUCLEOTIDE SEQUENCE</scope>
    <source>
        <strain evidence="4">2789STDY5834896</strain>
    </source>
</reference>
<dbReference type="SUPFAM" id="SSF50249">
    <property type="entry name" value="Nucleic acid-binding proteins"/>
    <property type="match status" value="1"/>
</dbReference>
<feature type="short sequence motif" description="Important for interaction with partner proteins" evidence="2">
    <location>
        <begin position="146"/>
        <end position="151"/>
    </location>
</feature>
<keyword evidence="2" id="KW-0234">DNA repair</keyword>
<comment type="subunit">
    <text evidence="2">Homotetramer.</text>
</comment>
<dbReference type="PIRSF" id="PIRSF002070">
    <property type="entry name" value="SSB"/>
    <property type="match status" value="1"/>
</dbReference>
<dbReference type="InterPro" id="IPR011344">
    <property type="entry name" value="ssDNA-bd"/>
</dbReference>
<sequence length="151" mass="16538">MLNIAAIMGRLTADPELRQTPNGISVTSFSVAVGRSYVRQGGERETDFINVVAWRSTAEFVCRYFKKGQMIAVNGSIQTRNYVDKNGNNRTAFEIVADNVHFCESKASAQQSTTFAVPQPPAAQQNSDVMSFESGSVGDFEEIASDDDLPF</sequence>
<gene>
    <name evidence="4" type="primary">ssb</name>
    <name evidence="4" type="ORF">SAMEA3545359_01147</name>
</gene>
<evidence type="ECO:0000256" key="3">
    <source>
        <dbReference type="PIRNR" id="PIRNR002070"/>
    </source>
</evidence>
<keyword evidence="2" id="KW-0227">DNA damage</keyword>
<dbReference type="PANTHER" id="PTHR10302:SF27">
    <property type="entry name" value="SINGLE-STRANDED DNA-BINDING PROTEIN"/>
    <property type="match status" value="1"/>
</dbReference>
<dbReference type="PANTHER" id="PTHR10302">
    <property type="entry name" value="SINGLE-STRANDED DNA-BINDING PROTEIN"/>
    <property type="match status" value="1"/>
</dbReference>
<protein>
    <recommendedName>
        <fullName evidence="2 3">Single-stranded DNA-binding protein</fullName>
        <shortName evidence="2">SSB</shortName>
    </recommendedName>
</protein>
<proteinExistence type="inferred from homology"/>
<keyword evidence="1 2" id="KW-0238">DNA-binding</keyword>
<dbReference type="InterPro" id="IPR012340">
    <property type="entry name" value="NA-bd_OB-fold"/>
</dbReference>
<dbReference type="GO" id="GO:0006260">
    <property type="term" value="P:DNA replication"/>
    <property type="evidence" value="ECO:0007669"/>
    <property type="project" value="UniProtKB-UniRule"/>
</dbReference>
<dbReference type="CDD" id="cd04496">
    <property type="entry name" value="SSB_OBF"/>
    <property type="match status" value="1"/>
</dbReference>
<evidence type="ECO:0000256" key="1">
    <source>
        <dbReference type="ARBA" id="ARBA00023125"/>
    </source>
</evidence>
<dbReference type="GO" id="GO:0003697">
    <property type="term" value="F:single-stranded DNA binding"/>
    <property type="evidence" value="ECO:0007669"/>
    <property type="project" value="UniProtKB-UniRule"/>
</dbReference>
<dbReference type="HAMAP" id="MF_00984">
    <property type="entry name" value="SSB"/>
    <property type="match status" value="1"/>
</dbReference>
<organism evidence="4">
    <name type="scientific">uncultured Anaerotruncus sp</name>
    <dbReference type="NCBI Taxonomy" id="905011"/>
    <lineage>
        <taxon>Bacteria</taxon>
        <taxon>Bacillati</taxon>
        <taxon>Bacillota</taxon>
        <taxon>Clostridia</taxon>
        <taxon>Eubacteriales</taxon>
        <taxon>Oscillospiraceae</taxon>
        <taxon>Anaerotruncus</taxon>
        <taxon>environmental samples</taxon>
    </lineage>
</organism>
<name>A0A1C6I072_9FIRM</name>
<keyword evidence="2" id="KW-0233">DNA recombination</keyword>
<evidence type="ECO:0000256" key="2">
    <source>
        <dbReference type="HAMAP-Rule" id="MF_00984"/>
    </source>
</evidence>
<comment type="caution">
    <text evidence="2">Lacks conserved residue(s) required for the propagation of feature annotation.</text>
</comment>
<dbReference type="AlphaFoldDB" id="A0A1C6I072"/>
<dbReference type="Pfam" id="PF00436">
    <property type="entry name" value="SSB"/>
    <property type="match status" value="1"/>
</dbReference>